<gene>
    <name evidence="1" type="ORF">PR048_032157</name>
</gene>
<accession>A0ABQ9G1G0</accession>
<name>A0ABQ9G1G0_9NEOP</name>
<evidence type="ECO:0000313" key="1">
    <source>
        <dbReference type="EMBL" id="KAJ8866314.1"/>
    </source>
</evidence>
<protein>
    <submittedName>
        <fullName evidence="1">Uncharacterized protein</fullName>
    </submittedName>
</protein>
<sequence>MNALCSEGDSTVYSGGYDCKLKKWDASTLQNLGECNVGLCINAICVGPPGSVYVGASNGYLTRIEI</sequence>
<comment type="caution">
    <text evidence="1">The sequence shown here is derived from an EMBL/GenBank/DDBJ whole genome shotgun (WGS) entry which is preliminary data.</text>
</comment>
<reference evidence="1 2" key="1">
    <citation type="submission" date="2023-02" db="EMBL/GenBank/DDBJ databases">
        <title>LHISI_Scaffold_Assembly.</title>
        <authorList>
            <person name="Stuart O.P."/>
            <person name="Cleave R."/>
            <person name="Magrath M.J.L."/>
            <person name="Mikheyev A.S."/>
        </authorList>
    </citation>
    <scope>NUCLEOTIDE SEQUENCE [LARGE SCALE GENOMIC DNA]</scope>
    <source>
        <strain evidence="1">Daus_M_001</strain>
        <tissue evidence="1">Leg muscle</tissue>
    </source>
</reference>
<keyword evidence="2" id="KW-1185">Reference proteome</keyword>
<organism evidence="1 2">
    <name type="scientific">Dryococelus australis</name>
    <dbReference type="NCBI Taxonomy" id="614101"/>
    <lineage>
        <taxon>Eukaryota</taxon>
        <taxon>Metazoa</taxon>
        <taxon>Ecdysozoa</taxon>
        <taxon>Arthropoda</taxon>
        <taxon>Hexapoda</taxon>
        <taxon>Insecta</taxon>
        <taxon>Pterygota</taxon>
        <taxon>Neoptera</taxon>
        <taxon>Polyneoptera</taxon>
        <taxon>Phasmatodea</taxon>
        <taxon>Verophasmatodea</taxon>
        <taxon>Anareolatae</taxon>
        <taxon>Phasmatidae</taxon>
        <taxon>Eurycanthinae</taxon>
        <taxon>Dryococelus</taxon>
    </lineage>
</organism>
<dbReference type="Proteomes" id="UP001159363">
    <property type="component" value="Chromosome 15"/>
</dbReference>
<evidence type="ECO:0000313" key="2">
    <source>
        <dbReference type="Proteomes" id="UP001159363"/>
    </source>
</evidence>
<dbReference type="InterPro" id="IPR011047">
    <property type="entry name" value="Quinoprotein_ADH-like_sf"/>
</dbReference>
<dbReference type="EMBL" id="JARBHB010000016">
    <property type="protein sequence ID" value="KAJ8866314.1"/>
    <property type="molecule type" value="Genomic_DNA"/>
</dbReference>
<dbReference type="SUPFAM" id="SSF50998">
    <property type="entry name" value="Quinoprotein alcohol dehydrogenase-like"/>
    <property type="match status" value="1"/>
</dbReference>
<proteinExistence type="predicted"/>